<sequence>MPSSADLRSKTAIWRIGEAARHSRVSTDTIRYYEREGLLPRAGRADNAYRLYSEADVHRLRFIRLCRAMDMSLPEVRALLDLDWGRRSDCEAARTTLDAHLQHVRDRLAELQTLEQDLQALRYHCDGTGGRCGIIEALHARADAEPVAPGGRAGGRHV</sequence>
<feature type="domain" description="HTH merR-type" evidence="2">
    <location>
        <begin position="13"/>
        <end position="82"/>
    </location>
</feature>
<dbReference type="RefSeq" id="WP_345060284.1">
    <property type="nucleotide sequence ID" value="NZ_BAABEX010000002.1"/>
</dbReference>
<dbReference type="InterPro" id="IPR047057">
    <property type="entry name" value="MerR_fam"/>
</dbReference>
<dbReference type="PROSITE" id="PS50937">
    <property type="entry name" value="HTH_MERR_2"/>
    <property type="match status" value="1"/>
</dbReference>
<evidence type="ECO:0000313" key="4">
    <source>
        <dbReference type="Proteomes" id="UP001501788"/>
    </source>
</evidence>
<comment type="caution">
    <text evidence="3">The sequence shown here is derived from an EMBL/GenBank/DDBJ whole genome shotgun (WGS) entry which is preliminary data.</text>
</comment>
<accession>A0ABP8KWQ9</accession>
<reference evidence="4" key="1">
    <citation type="journal article" date="2019" name="Int. J. Syst. Evol. Microbiol.">
        <title>The Global Catalogue of Microorganisms (GCM) 10K type strain sequencing project: providing services to taxonomists for standard genome sequencing and annotation.</title>
        <authorList>
            <consortium name="The Broad Institute Genomics Platform"/>
            <consortium name="The Broad Institute Genome Sequencing Center for Infectious Disease"/>
            <person name="Wu L."/>
            <person name="Ma J."/>
        </authorList>
    </citation>
    <scope>NUCLEOTIDE SEQUENCE [LARGE SCALE GENOMIC DNA]</scope>
    <source>
        <strain evidence="4">JCM 31890</strain>
    </source>
</reference>
<protein>
    <submittedName>
        <fullName evidence="3">Cd(II)/Pb(II)-responsive transcriptional regulator</fullName>
    </submittedName>
</protein>
<keyword evidence="4" id="KW-1185">Reference proteome</keyword>
<keyword evidence="1" id="KW-0238">DNA-binding</keyword>
<dbReference type="SMART" id="SM00422">
    <property type="entry name" value="HTH_MERR"/>
    <property type="match status" value="1"/>
</dbReference>
<dbReference type="PROSITE" id="PS00552">
    <property type="entry name" value="HTH_MERR_1"/>
    <property type="match status" value="1"/>
</dbReference>
<evidence type="ECO:0000313" key="3">
    <source>
        <dbReference type="EMBL" id="GAA4417737.1"/>
    </source>
</evidence>
<evidence type="ECO:0000259" key="2">
    <source>
        <dbReference type="PROSITE" id="PS50937"/>
    </source>
</evidence>
<dbReference type="EMBL" id="BAABEX010000002">
    <property type="protein sequence ID" value="GAA4417737.1"/>
    <property type="molecule type" value="Genomic_DNA"/>
</dbReference>
<dbReference type="Pfam" id="PF13411">
    <property type="entry name" value="MerR_1"/>
    <property type="match status" value="1"/>
</dbReference>
<dbReference type="Gene3D" id="1.10.1660.10">
    <property type="match status" value="1"/>
</dbReference>
<organism evidence="3 4">
    <name type="scientific">Acidovorax lacteus</name>
    <dbReference type="NCBI Taxonomy" id="1924988"/>
    <lineage>
        <taxon>Bacteria</taxon>
        <taxon>Pseudomonadati</taxon>
        <taxon>Pseudomonadota</taxon>
        <taxon>Betaproteobacteria</taxon>
        <taxon>Burkholderiales</taxon>
        <taxon>Comamonadaceae</taxon>
        <taxon>Acidovorax</taxon>
    </lineage>
</organism>
<evidence type="ECO:0000256" key="1">
    <source>
        <dbReference type="ARBA" id="ARBA00023125"/>
    </source>
</evidence>
<dbReference type="InterPro" id="IPR000551">
    <property type="entry name" value="MerR-type_HTH_dom"/>
</dbReference>
<dbReference type="PANTHER" id="PTHR30204:SF92">
    <property type="entry name" value="HTH-TYPE TRANSCRIPTIONAL REGULATOR ZNTR"/>
    <property type="match status" value="1"/>
</dbReference>
<dbReference type="SUPFAM" id="SSF46955">
    <property type="entry name" value="Putative DNA-binding domain"/>
    <property type="match status" value="1"/>
</dbReference>
<name>A0ABP8KWQ9_9BURK</name>
<dbReference type="PRINTS" id="PR00040">
    <property type="entry name" value="HTHMERR"/>
</dbReference>
<dbReference type="Proteomes" id="UP001501788">
    <property type="component" value="Unassembled WGS sequence"/>
</dbReference>
<proteinExistence type="predicted"/>
<dbReference type="InterPro" id="IPR009061">
    <property type="entry name" value="DNA-bd_dom_put_sf"/>
</dbReference>
<dbReference type="PANTHER" id="PTHR30204">
    <property type="entry name" value="REDOX-CYCLING DRUG-SENSING TRANSCRIPTIONAL ACTIVATOR SOXR"/>
    <property type="match status" value="1"/>
</dbReference>
<gene>
    <name evidence="3" type="primary">cadR</name>
    <name evidence="3" type="ORF">GCM10023090_01720</name>
</gene>